<gene>
    <name evidence="6" type="ORF">IWW39_000227</name>
</gene>
<evidence type="ECO:0000256" key="3">
    <source>
        <dbReference type="SAM" id="MobiDB-lite"/>
    </source>
</evidence>
<keyword evidence="2" id="KW-0833">Ubl conjugation pathway</keyword>
<organism evidence="6 7">
    <name type="scientific">Coemansia spiralis</name>
    <dbReference type="NCBI Taxonomy" id="417178"/>
    <lineage>
        <taxon>Eukaryota</taxon>
        <taxon>Fungi</taxon>
        <taxon>Fungi incertae sedis</taxon>
        <taxon>Zoopagomycota</taxon>
        <taxon>Kickxellomycotina</taxon>
        <taxon>Kickxellomycetes</taxon>
        <taxon>Kickxellales</taxon>
        <taxon>Kickxellaceae</taxon>
        <taxon>Coemansia</taxon>
    </lineage>
</organism>
<evidence type="ECO:0000313" key="6">
    <source>
        <dbReference type="EMBL" id="KAJ2691167.1"/>
    </source>
</evidence>
<evidence type="ECO:0000256" key="1">
    <source>
        <dbReference type="ARBA" id="ARBA00006043"/>
    </source>
</evidence>
<dbReference type="Pfam" id="PF16558">
    <property type="entry name" value="AZUL"/>
    <property type="match status" value="1"/>
</dbReference>
<dbReference type="GO" id="GO:0031593">
    <property type="term" value="F:polyubiquitin modification-dependent protein binding"/>
    <property type="evidence" value="ECO:0007669"/>
    <property type="project" value="TreeGrafter"/>
</dbReference>
<name>A0A9W8L7F2_9FUNG</name>
<proteinExistence type="inferred from homology"/>
<dbReference type="Proteomes" id="UP001151516">
    <property type="component" value="Unassembled WGS sequence"/>
</dbReference>
<dbReference type="InterPro" id="IPR004854">
    <property type="entry name" value="Ufd1-like"/>
</dbReference>
<feature type="domain" description="Ubiquitin-protein ligase E3A N-terminal zinc-binding" evidence="5">
    <location>
        <begin position="588"/>
        <end position="641"/>
    </location>
</feature>
<sequence length="668" mass="73049">MTLAHSEFKQILRCAKVPHSAATGFTDKLYLPLSTLTALLDSSKRNGQSNRATATNGRYQSRRPPYYSPINSEETDYSLPSQTDLLPSPLIFRLIPTAQAGLHNARAIHCGVREFSYEEGLVGIPEWLMSEMELTEDDAVSIELVRLEKGSHTQLQALNPMARGVGDLRSLLEAYMRTKLTALTIGETLLVPISGVAEPMSFSVTALEPSAAVDIVDTDLSVDIVHAHQGPALDHPATSQNSASGNELVSGASIDVSVGKEQTKSFSFSFSAGVNSVDVILSCVTGDASLVASCLVQNPSVVDNTWFDFSAPSHKQKRLRISRDELLPQGSNTVHISVVGFTALCQASISVELDSTLEDKVEAETELSSSPSEDGMRLCANCGSSVPTARFDMHRIVCERHNVKCTRCTSIFKRGSDEAERHWHCELCNASGDTDDSAKHFYFFHTPASCTCDTELSAFASIAELAEHRRTRCPERLIECRYCHNVEPQGPASEDAVDIMDGLNAHEAYCGSRTIECIKCKANVRIRQVRVHMQMHQMKEQVARENMVPCANKECNKERATNPLGLCVSCFGPFYTGQHDPDSHKLLKRLARVLHTQLTRGCDSKSCRNSMCATGVQNIGSGNGSPVLPPSQTEAAARMVPILKAYAPLTTFPRPSIDYAKIDLHLCK</sequence>
<evidence type="ECO:0000313" key="7">
    <source>
        <dbReference type="Proteomes" id="UP001151516"/>
    </source>
</evidence>
<dbReference type="InterPro" id="IPR042299">
    <property type="entry name" value="Ufd1-like_Nn"/>
</dbReference>
<dbReference type="GO" id="GO:0006511">
    <property type="term" value="P:ubiquitin-dependent protein catabolic process"/>
    <property type="evidence" value="ECO:0007669"/>
    <property type="project" value="InterPro"/>
</dbReference>
<dbReference type="Gene3D" id="3.10.330.10">
    <property type="match status" value="1"/>
</dbReference>
<dbReference type="InterPro" id="IPR042556">
    <property type="entry name" value="AZUL_sf"/>
</dbReference>
<evidence type="ECO:0000259" key="4">
    <source>
        <dbReference type="Pfam" id="PF03152"/>
    </source>
</evidence>
<dbReference type="InterPro" id="IPR055417">
    <property type="entry name" value="UFD1_N1"/>
</dbReference>
<dbReference type="OrthoDB" id="193703at2759"/>
<dbReference type="PANTHER" id="PTHR12555:SF13">
    <property type="entry name" value="UBIQUITIN RECOGNITION FACTOR IN ER-ASSOCIATED DEGRADATION PROTEIN 1"/>
    <property type="match status" value="1"/>
</dbReference>
<dbReference type="EMBL" id="JANBTX010000003">
    <property type="protein sequence ID" value="KAJ2691167.1"/>
    <property type="molecule type" value="Genomic_DNA"/>
</dbReference>
<reference evidence="6" key="1">
    <citation type="submission" date="2022-07" db="EMBL/GenBank/DDBJ databases">
        <title>Phylogenomic reconstructions and comparative analyses of Kickxellomycotina fungi.</title>
        <authorList>
            <person name="Reynolds N.K."/>
            <person name="Stajich J.E."/>
            <person name="Barry K."/>
            <person name="Grigoriev I.V."/>
            <person name="Crous P."/>
            <person name="Smith M.E."/>
        </authorList>
    </citation>
    <scope>NUCLEOTIDE SEQUENCE</scope>
    <source>
        <strain evidence="6">CBS 109367</strain>
    </source>
</reference>
<dbReference type="Gene3D" id="6.10.130.10">
    <property type="entry name" value="Ubiquitin-protein ligase E3A, N-terminal zinc-binding domain (AZUL)"/>
    <property type="match status" value="1"/>
</dbReference>
<keyword evidence="7" id="KW-1185">Reference proteome</keyword>
<dbReference type="AlphaFoldDB" id="A0A9W8L7F2"/>
<protein>
    <recommendedName>
        <fullName evidence="8">Ubiquitin fusion degradation protein</fullName>
    </recommendedName>
</protein>
<evidence type="ECO:0000256" key="2">
    <source>
        <dbReference type="ARBA" id="ARBA00022786"/>
    </source>
</evidence>
<evidence type="ECO:0000259" key="5">
    <source>
        <dbReference type="Pfam" id="PF16558"/>
    </source>
</evidence>
<feature type="domain" description="Ubiquitin fusion degradation protein UFD1 N-terminal subdomain 1" evidence="4">
    <location>
        <begin position="88"/>
        <end position="147"/>
    </location>
</feature>
<dbReference type="PANTHER" id="PTHR12555">
    <property type="entry name" value="UBIQUITIN FUSION DEGRADATON PROTEIN 1"/>
    <property type="match status" value="1"/>
</dbReference>
<dbReference type="Pfam" id="PF03152">
    <property type="entry name" value="UFD1_N1"/>
    <property type="match status" value="1"/>
</dbReference>
<feature type="compositionally biased region" description="Polar residues" evidence="3">
    <location>
        <begin position="45"/>
        <end position="59"/>
    </location>
</feature>
<comment type="similarity">
    <text evidence="1">Belongs to the UFD1 family.</text>
</comment>
<accession>A0A9W8L7F2</accession>
<comment type="caution">
    <text evidence="6">The sequence shown here is derived from an EMBL/GenBank/DDBJ whole genome shotgun (WGS) entry which is preliminary data.</text>
</comment>
<feature type="region of interest" description="Disordered" evidence="3">
    <location>
        <begin position="42"/>
        <end position="65"/>
    </location>
</feature>
<dbReference type="InterPro" id="IPR032353">
    <property type="entry name" value="AZUL"/>
</dbReference>
<dbReference type="Gene3D" id="2.40.40.50">
    <property type="entry name" value="Ubiquitin fusion degradation protein UFD1, N-terminal domain"/>
    <property type="match status" value="1"/>
</dbReference>
<evidence type="ECO:0008006" key="8">
    <source>
        <dbReference type="Google" id="ProtNLM"/>
    </source>
</evidence>
<dbReference type="GO" id="GO:0036503">
    <property type="term" value="P:ERAD pathway"/>
    <property type="evidence" value="ECO:0007669"/>
    <property type="project" value="TreeGrafter"/>
</dbReference>
<dbReference type="GO" id="GO:0034098">
    <property type="term" value="C:VCP-NPL4-UFD1 AAA ATPase complex"/>
    <property type="evidence" value="ECO:0007669"/>
    <property type="project" value="TreeGrafter"/>
</dbReference>